<dbReference type="EMBL" id="LBTJ01000034">
    <property type="protein sequence ID" value="KKQ37479.1"/>
    <property type="molecule type" value="Genomic_DNA"/>
</dbReference>
<dbReference type="InterPro" id="IPR001272">
    <property type="entry name" value="PEP_carboxykinase_ATP"/>
</dbReference>
<dbReference type="GO" id="GO:0004612">
    <property type="term" value="F:phosphoenolpyruvate carboxykinase (ATP) activity"/>
    <property type="evidence" value="ECO:0007669"/>
    <property type="project" value="InterPro"/>
</dbReference>
<evidence type="ECO:0000313" key="2">
    <source>
        <dbReference type="Proteomes" id="UP000034471"/>
    </source>
</evidence>
<comment type="caution">
    <text evidence="1">The sequence shown here is derived from an EMBL/GenBank/DDBJ whole genome shotgun (WGS) entry which is preliminary data.</text>
</comment>
<sequence length="294" mass="33050">VREMGKDKDKYLGLLGEAIYNFNRRPGLWLEGTVGLHPDFIVKAHLLSPETDAKNMLDWGINFSPWMKPWSDLYKESRMLDEPDILVFADPEWLHPDFPNGLVIIDEAQNCIAILGLRYFGERKKGTLTLAWTIGVRQNMVACHGGIKKIGNKPPIAVFGLSGSGKSSITNSLDHEGTLKKNEKVTVIHDDAFLIDLENNFTIALEPSLFDKTDAVTFDDPIIKYFYSAQNVGTTILPDGKRKIVCEDIRNDNGRCIKSRGMFNHADFCERPGKVIWLQKDTSLPPICKINSVS</sequence>
<feature type="non-terminal residue" evidence="1">
    <location>
        <position position="1"/>
    </location>
</feature>
<evidence type="ECO:0000313" key="1">
    <source>
        <dbReference type="EMBL" id="KKQ37479.1"/>
    </source>
</evidence>
<gene>
    <name evidence="1" type="ORF">US54_C0034G0001</name>
</gene>
<protein>
    <submittedName>
        <fullName evidence="1">Uncharacterized protein</fullName>
    </submittedName>
</protein>
<dbReference type="PATRIC" id="fig|1618481.3.peg.679"/>
<reference evidence="1 2" key="1">
    <citation type="journal article" date="2015" name="Nature">
        <title>rRNA introns, odd ribosomes, and small enigmatic genomes across a large radiation of phyla.</title>
        <authorList>
            <person name="Brown C.T."/>
            <person name="Hug L.A."/>
            <person name="Thomas B.C."/>
            <person name="Sharon I."/>
            <person name="Castelle C.J."/>
            <person name="Singh A."/>
            <person name="Wilkins M.J."/>
            <person name="Williams K.H."/>
            <person name="Banfield J.F."/>
        </authorList>
    </citation>
    <scope>NUCLEOTIDE SEQUENCE [LARGE SCALE GENOMIC DNA]</scope>
</reference>
<dbReference type="GO" id="GO:0006094">
    <property type="term" value="P:gluconeogenesis"/>
    <property type="evidence" value="ECO:0007669"/>
    <property type="project" value="InterPro"/>
</dbReference>
<name>A0A0G0JL56_9BACT</name>
<organism evidence="1 2">
    <name type="scientific">Candidatus Roizmanbacteria bacterium GW2011_GWA2_37_7</name>
    <dbReference type="NCBI Taxonomy" id="1618481"/>
    <lineage>
        <taxon>Bacteria</taxon>
        <taxon>Candidatus Roizmaniibacteriota</taxon>
    </lineage>
</organism>
<dbReference type="SUPFAM" id="SSF68923">
    <property type="entry name" value="PEP carboxykinase N-terminal domain"/>
    <property type="match status" value="1"/>
</dbReference>
<dbReference type="STRING" id="1618481.US54_C0034G0001"/>
<dbReference type="SUPFAM" id="SSF53795">
    <property type="entry name" value="PEP carboxykinase-like"/>
    <property type="match status" value="1"/>
</dbReference>
<dbReference type="Proteomes" id="UP000034471">
    <property type="component" value="Unassembled WGS sequence"/>
</dbReference>
<dbReference type="InterPro" id="IPR008210">
    <property type="entry name" value="PEP_carboxykinase_N"/>
</dbReference>
<dbReference type="Pfam" id="PF01293">
    <property type="entry name" value="PEPCK_ATP"/>
    <property type="match status" value="1"/>
</dbReference>
<dbReference type="AlphaFoldDB" id="A0A0G0JL56"/>
<proteinExistence type="predicted"/>
<accession>A0A0G0JL56</accession>
<dbReference type="GO" id="GO:0005524">
    <property type="term" value="F:ATP binding"/>
    <property type="evidence" value="ECO:0007669"/>
    <property type="project" value="InterPro"/>
</dbReference>